<dbReference type="Pfam" id="PF13439">
    <property type="entry name" value="Glyco_transf_4"/>
    <property type="match status" value="1"/>
</dbReference>
<accession>A0A7D7SH98</accession>
<evidence type="ECO:0000259" key="2">
    <source>
        <dbReference type="Pfam" id="PF13439"/>
    </source>
</evidence>
<evidence type="ECO:0000259" key="1">
    <source>
        <dbReference type="Pfam" id="PF00534"/>
    </source>
</evidence>
<dbReference type="RefSeq" id="WP_182122319.1">
    <property type="nucleotide sequence ID" value="NZ_CP059567.1"/>
</dbReference>
<dbReference type="KEGG" id="nsg:H3L94_01085"/>
<dbReference type="AlphaFoldDB" id="A0A7D7SH98"/>
<dbReference type="PANTHER" id="PTHR12526">
    <property type="entry name" value="GLYCOSYLTRANSFERASE"/>
    <property type="match status" value="1"/>
</dbReference>
<feature type="domain" description="Glycosyl transferase family 1" evidence="1">
    <location>
        <begin position="221"/>
        <end position="377"/>
    </location>
</feature>
<dbReference type="CDD" id="cd03811">
    <property type="entry name" value="GT4_GT28_WabH-like"/>
    <property type="match status" value="1"/>
</dbReference>
<evidence type="ECO:0000313" key="4">
    <source>
        <dbReference type="Proteomes" id="UP000514752"/>
    </source>
</evidence>
<proteinExistence type="predicted"/>
<dbReference type="InterPro" id="IPR028098">
    <property type="entry name" value="Glyco_trans_4-like_N"/>
</dbReference>
<dbReference type="PANTHER" id="PTHR12526:SF630">
    <property type="entry name" value="GLYCOSYLTRANSFERASE"/>
    <property type="match status" value="1"/>
</dbReference>
<gene>
    <name evidence="3" type="ORF">H3L94_01085</name>
</gene>
<dbReference type="InterPro" id="IPR001296">
    <property type="entry name" value="Glyco_trans_1"/>
</dbReference>
<evidence type="ECO:0000313" key="3">
    <source>
        <dbReference type="EMBL" id="QMT40692.1"/>
    </source>
</evidence>
<dbReference type="Gene3D" id="3.40.50.2000">
    <property type="entry name" value="Glycogen Phosphorylase B"/>
    <property type="match status" value="2"/>
</dbReference>
<protein>
    <submittedName>
        <fullName evidence="3">Glycosyltransferase</fullName>
    </submittedName>
</protein>
<feature type="domain" description="Glycosyltransferase subfamily 4-like N-terminal" evidence="2">
    <location>
        <begin position="13"/>
        <end position="202"/>
    </location>
</feature>
<keyword evidence="3" id="KW-0808">Transferase</keyword>
<dbReference type="SUPFAM" id="SSF53756">
    <property type="entry name" value="UDP-Glycosyltransferase/glycogen phosphorylase"/>
    <property type="match status" value="1"/>
</dbReference>
<sequence>MKILIAHQWLVAGGVEKILTNYLKLMVKLGHQVDLLLTHDLGAENFFTDQIPTSVSYRFVFDSAYNRRKADCKKQRKNSILNRVRYEYLRLIEQYRYWRTLRQTLTTGHYDIVIDFNESLDYIMRLPKPLRPKLPPSIRWVHNQLNGCHSKLTPKQIHKYRIIFQRHNRVVVLCRQMAELMGEQLNWKPERFHILPNPLDIEEITAQMEKSGNLTKQLLQTPYLLQVSRFEPQKCHQRLIEIYATLKQYGIKHKLYLIGDGSLKPQLETQIRRLGLEHDCLLLGQCHNPYPFFKHAALFVHTASFEGLPTVLLESMACGTPVVAMDCPTGPRDILGRGSEYGCLIAMYQQQQFVEAVSTLLTDPTRYAHYVEAGRKRAQDFSIQSITTQLQKLLQETVSA</sequence>
<dbReference type="Pfam" id="PF00534">
    <property type="entry name" value="Glycos_transf_1"/>
    <property type="match status" value="1"/>
</dbReference>
<name>A0A7D7SH98_9NEIS</name>
<dbReference type="EMBL" id="CP059567">
    <property type="protein sequence ID" value="QMT40692.1"/>
    <property type="molecule type" value="Genomic_DNA"/>
</dbReference>
<dbReference type="GO" id="GO:0016757">
    <property type="term" value="F:glycosyltransferase activity"/>
    <property type="evidence" value="ECO:0007669"/>
    <property type="project" value="InterPro"/>
</dbReference>
<organism evidence="3 4">
    <name type="scientific">Neisseria shayeganii</name>
    <dbReference type="NCBI Taxonomy" id="607712"/>
    <lineage>
        <taxon>Bacteria</taxon>
        <taxon>Pseudomonadati</taxon>
        <taxon>Pseudomonadota</taxon>
        <taxon>Betaproteobacteria</taxon>
        <taxon>Neisseriales</taxon>
        <taxon>Neisseriaceae</taxon>
        <taxon>Neisseria</taxon>
    </lineage>
</organism>
<reference evidence="3 4" key="1">
    <citation type="submission" date="2020-07" db="EMBL/GenBank/DDBJ databases">
        <title>Genomic diversity of species in the Neisseriaceae family.</title>
        <authorList>
            <person name="Vincent A.T."/>
            <person name="Bernet E."/>
            <person name="Veyrier F.J."/>
        </authorList>
    </citation>
    <scope>NUCLEOTIDE SEQUENCE [LARGE SCALE GENOMIC DNA]</scope>
    <source>
        <strain evidence="3 4">DSM 22244</strain>
    </source>
</reference>
<dbReference type="Proteomes" id="UP000514752">
    <property type="component" value="Chromosome"/>
</dbReference>